<feature type="domain" description="Phospholipase/carboxylesterase/thioesterase" evidence="2">
    <location>
        <begin position="101"/>
        <end position="278"/>
    </location>
</feature>
<dbReference type="AlphaFoldDB" id="H3GGH6"/>
<accession>H3GGH6</accession>
<protein>
    <recommendedName>
        <fullName evidence="2">Phospholipase/carboxylesterase/thioesterase domain-containing protein</fullName>
    </recommendedName>
</protein>
<dbReference type="SUPFAM" id="SSF53474">
    <property type="entry name" value="alpha/beta-Hydrolases"/>
    <property type="match status" value="1"/>
</dbReference>
<dbReference type="Gene3D" id="3.40.50.1820">
    <property type="entry name" value="alpha/beta hydrolase"/>
    <property type="match status" value="1"/>
</dbReference>
<evidence type="ECO:0000313" key="3">
    <source>
        <dbReference type="EnsemblProtists" id="Phyra74922"/>
    </source>
</evidence>
<comment type="similarity">
    <text evidence="1">Belongs to the AB hydrolase superfamily. AB hydrolase 2 family.</text>
</comment>
<dbReference type="OMA" id="VMQFFAR"/>
<name>H3GGH6_PHYRM</name>
<evidence type="ECO:0000313" key="4">
    <source>
        <dbReference type="Proteomes" id="UP000005238"/>
    </source>
</evidence>
<dbReference type="Proteomes" id="UP000005238">
    <property type="component" value="Unassembled WGS sequence"/>
</dbReference>
<dbReference type="EnsemblProtists" id="Phyra74922">
    <property type="protein sequence ID" value="Phyra74922"/>
    <property type="gene ID" value="Phyra74922"/>
</dbReference>
<dbReference type="eggNOG" id="KOG2112">
    <property type="taxonomic scope" value="Eukaryota"/>
</dbReference>
<dbReference type="GO" id="GO:0052689">
    <property type="term" value="F:carboxylic ester hydrolase activity"/>
    <property type="evidence" value="ECO:0000318"/>
    <property type="project" value="GO_Central"/>
</dbReference>
<dbReference type="PANTHER" id="PTHR10655:SF70">
    <property type="entry name" value="PHOSPHOLIPASE_CARBOXYLESTERASE_THIOESTERASE DOMAIN-CONTAINING PROTEIN"/>
    <property type="match status" value="1"/>
</dbReference>
<evidence type="ECO:0000259" key="2">
    <source>
        <dbReference type="Pfam" id="PF02230"/>
    </source>
</evidence>
<organism evidence="3 4">
    <name type="scientific">Phytophthora ramorum</name>
    <name type="common">Sudden oak death agent</name>
    <dbReference type="NCBI Taxonomy" id="164328"/>
    <lineage>
        <taxon>Eukaryota</taxon>
        <taxon>Sar</taxon>
        <taxon>Stramenopiles</taxon>
        <taxon>Oomycota</taxon>
        <taxon>Peronosporomycetes</taxon>
        <taxon>Peronosporales</taxon>
        <taxon>Peronosporaceae</taxon>
        <taxon>Phytophthora</taxon>
    </lineage>
</organism>
<evidence type="ECO:0000256" key="1">
    <source>
        <dbReference type="ARBA" id="ARBA00006499"/>
    </source>
</evidence>
<dbReference type="GO" id="GO:0005737">
    <property type="term" value="C:cytoplasm"/>
    <property type="evidence" value="ECO:0000318"/>
    <property type="project" value="GO_Central"/>
</dbReference>
<dbReference type="EMBL" id="DS566007">
    <property type="status" value="NOT_ANNOTATED_CDS"/>
    <property type="molecule type" value="Genomic_DNA"/>
</dbReference>
<dbReference type="InterPro" id="IPR050565">
    <property type="entry name" value="LYPA1-2/EST-like"/>
</dbReference>
<reference evidence="4" key="1">
    <citation type="journal article" date="2006" name="Science">
        <title>Phytophthora genome sequences uncover evolutionary origins and mechanisms of pathogenesis.</title>
        <authorList>
            <person name="Tyler B.M."/>
            <person name="Tripathy S."/>
            <person name="Zhang X."/>
            <person name="Dehal P."/>
            <person name="Jiang R.H."/>
            <person name="Aerts A."/>
            <person name="Arredondo F.D."/>
            <person name="Baxter L."/>
            <person name="Bensasson D."/>
            <person name="Beynon J.L."/>
            <person name="Chapman J."/>
            <person name="Damasceno C.M."/>
            <person name="Dorrance A.E."/>
            <person name="Dou D."/>
            <person name="Dickerman A.W."/>
            <person name="Dubchak I.L."/>
            <person name="Garbelotto M."/>
            <person name="Gijzen M."/>
            <person name="Gordon S.G."/>
            <person name="Govers F."/>
            <person name="Grunwald N.J."/>
            <person name="Huang W."/>
            <person name="Ivors K.L."/>
            <person name="Jones R.W."/>
            <person name="Kamoun S."/>
            <person name="Krampis K."/>
            <person name="Lamour K.H."/>
            <person name="Lee M.K."/>
            <person name="McDonald W.H."/>
            <person name="Medina M."/>
            <person name="Meijer H.J."/>
            <person name="Nordberg E.K."/>
            <person name="Maclean D.J."/>
            <person name="Ospina-Giraldo M.D."/>
            <person name="Morris P.F."/>
            <person name="Phuntumart V."/>
            <person name="Putnam N.H."/>
            <person name="Rash S."/>
            <person name="Rose J.K."/>
            <person name="Sakihama Y."/>
            <person name="Salamov A.A."/>
            <person name="Savidor A."/>
            <person name="Scheuring C.F."/>
            <person name="Smith B.M."/>
            <person name="Sobral B.W."/>
            <person name="Terry A."/>
            <person name="Torto-Alalibo T.A."/>
            <person name="Win J."/>
            <person name="Xu Z."/>
            <person name="Zhang H."/>
            <person name="Grigoriev I.V."/>
            <person name="Rokhsar D.S."/>
            <person name="Boore J.L."/>
        </authorList>
    </citation>
    <scope>NUCLEOTIDE SEQUENCE [LARGE SCALE GENOMIC DNA]</scope>
    <source>
        <strain evidence="4">Pr102</strain>
    </source>
</reference>
<dbReference type="Pfam" id="PF02230">
    <property type="entry name" value="Abhydrolase_2"/>
    <property type="match status" value="1"/>
</dbReference>
<sequence>MAAILPAGMKLLVVVGRRPNPFYKTARMEEVVREHAAARLALMRSANGQTRWVSYSPPDAKTPIELRPKPASSGGGGCLDLDAACFPGSPQFRLVQPGRSAPPAQNLLLFLHGRGDSHESFARLGEQMALPQTAVLSLRAPRELPFGLGFTWMDDLDANGDVIPPDTPHRQRSESLHEARDYLWSFLQVLHDKYEWGYSRVFVFAFSQGACVAFHLAMTLPRGVRLGGVVLVAGGAIVGAHSSASEDGGAAATPMLQVTGAADAVYPAVLAKRSRREFERRHTRKATEELFATRVRPRKGHAMIDSRADMQHVMLFFSKHLYLRNVELENRSDVIELQT</sequence>
<dbReference type="STRING" id="164328.H3GGH6"/>
<dbReference type="VEuPathDB" id="FungiDB:KRP23_13235"/>
<dbReference type="InterPro" id="IPR029058">
    <property type="entry name" value="AB_hydrolase_fold"/>
</dbReference>
<dbReference type="InParanoid" id="H3GGH6"/>
<dbReference type="PANTHER" id="PTHR10655">
    <property type="entry name" value="LYSOPHOSPHOLIPASE-RELATED"/>
    <property type="match status" value="1"/>
</dbReference>
<proteinExistence type="inferred from homology"/>
<dbReference type="HOGENOM" id="CLU_062889_1_0_1"/>
<reference evidence="3" key="2">
    <citation type="submission" date="2015-06" db="UniProtKB">
        <authorList>
            <consortium name="EnsemblProtists"/>
        </authorList>
    </citation>
    <scope>IDENTIFICATION</scope>
    <source>
        <strain evidence="3">Pr102</strain>
    </source>
</reference>
<keyword evidence="4" id="KW-1185">Reference proteome</keyword>
<dbReference type="InterPro" id="IPR003140">
    <property type="entry name" value="PLipase/COase/thioEstase"/>
</dbReference>
<dbReference type="VEuPathDB" id="FungiDB:KRP22_913"/>